<keyword evidence="2" id="KW-1185">Reference proteome</keyword>
<dbReference type="AlphaFoldDB" id="A0A0C2XBE9"/>
<accession>A0A0C2XBE9</accession>
<reference evidence="1 2" key="1">
    <citation type="submission" date="2014-04" db="EMBL/GenBank/DDBJ databases">
        <title>Evolutionary Origins and Diversification of the Mycorrhizal Mutualists.</title>
        <authorList>
            <consortium name="DOE Joint Genome Institute"/>
            <consortium name="Mycorrhizal Genomics Consortium"/>
            <person name="Kohler A."/>
            <person name="Kuo A."/>
            <person name="Nagy L.G."/>
            <person name="Floudas D."/>
            <person name="Copeland A."/>
            <person name="Barry K.W."/>
            <person name="Cichocki N."/>
            <person name="Veneault-Fourrey C."/>
            <person name="LaButti K."/>
            <person name="Lindquist E.A."/>
            <person name="Lipzen A."/>
            <person name="Lundell T."/>
            <person name="Morin E."/>
            <person name="Murat C."/>
            <person name="Riley R."/>
            <person name="Ohm R."/>
            <person name="Sun H."/>
            <person name="Tunlid A."/>
            <person name="Henrissat B."/>
            <person name="Grigoriev I.V."/>
            <person name="Hibbett D.S."/>
            <person name="Martin F."/>
        </authorList>
    </citation>
    <scope>NUCLEOTIDE SEQUENCE [LARGE SCALE GENOMIC DNA]</scope>
    <source>
        <strain evidence="1 2">Koide BX008</strain>
    </source>
</reference>
<gene>
    <name evidence="1" type="ORF">M378DRAFT_374011</name>
</gene>
<evidence type="ECO:0000313" key="1">
    <source>
        <dbReference type="EMBL" id="KIL66681.1"/>
    </source>
</evidence>
<organism evidence="1 2">
    <name type="scientific">Amanita muscaria (strain Koide BX008)</name>
    <dbReference type="NCBI Taxonomy" id="946122"/>
    <lineage>
        <taxon>Eukaryota</taxon>
        <taxon>Fungi</taxon>
        <taxon>Dikarya</taxon>
        <taxon>Basidiomycota</taxon>
        <taxon>Agaricomycotina</taxon>
        <taxon>Agaricomycetes</taxon>
        <taxon>Agaricomycetidae</taxon>
        <taxon>Agaricales</taxon>
        <taxon>Pluteineae</taxon>
        <taxon>Amanitaceae</taxon>
        <taxon>Amanita</taxon>
    </lineage>
</organism>
<protein>
    <submittedName>
        <fullName evidence="1">Uncharacterized protein</fullName>
    </submittedName>
</protein>
<name>A0A0C2XBE9_AMAMK</name>
<evidence type="ECO:0000313" key="2">
    <source>
        <dbReference type="Proteomes" id="UP000054549"/>
    </source>
</evidence>
<sequence>MFEIVVVAPSALNLRNEIAQLSPRFMNENDGYYLFRSEYNKSISVDRLALSVEILCDISTEEGVTLPTHEELLIKLSQGSYNDDSDEVDMHEIQDLPLTIKQPIKKSEYR</sequence>
<dbReference type="Proteomes" id="UP000054549">
    <property type="component" value="Unassembled WGS sequence"/>
</dbReference>
<proteinExistence type="predicted"/>
<dbReference type="HOGENOM" id="CLU_2170405_0_0_1"/>
<dbReference type="InParanoid" id="A0A0C2XBE9"/>
<dbReference type="EMBL" id="KN818235">
    <property type="protein sequence ID" value="KIL66681.1"/>
    <property type="molecule type" value="Genomic_DNA"/>
</dbReference>